<evidence type="ECO:0000259" key="1">
    <source>
        <dbReference type="Pfam" id="PF17667"/>
    </source>
</evidence>
<dbReference type="Pfam" id="PF17667">
    <property type="entry name" value="Pkinase_fungal"/>
    <property type="match status" value="2"/>
</dbReference>
<name>A0A0C3NS28_PHLG1</name>
<dbReference type="InterPro" id="IPR040976">
    <property type="entry name" value="Pkinase_fungal"/>
</dbReference>
<sequence>MDFCHMQRVLRGLDHRITRNYPIQSFIRDVWGEEPTSIQLSPEAKSKCVLPKPLRKLLSCYNERTLRRTVARPLDEERDAAELVWQETPPATYGYSVQPAWEEVAALDETDWLQMQAFIEITGHLHSKEADVDMKTVVEEDCLIPHAEMKTAELLLALMSSNVRSYTTGIAIRDFVATFWYADRMGVVTSKAFHILHEPYHLWIAGVAMAKARTTPMGWCPLITFTSARHVDFRQARLNADHVQDAQGLRLDGVTLKSTGDEITLRTAMDIVGRGTAVLQVVATGKTKLEFGSDPLVVKMIWATQHNHSEETIVRSVRRSLKHSKKQYLPFITDLKCSMELSMEDLDLPRAHMSIPIPADERVFRMQIMPHYLPLVTVESVADFRTIFQDVVEAHYWAFKTSGILHRDICINNIMLYYRDGKPYGVLTGWHLAGGVIPRGQPPSARRRFGSKPFISADAYAQWWTGEHLYRFDLESFYYVLAAFCAGFDPDRHTIRLPEKWLEESKNGKADVRRNLLKYLEGLLQYAAPDYHALAWEWVRALGQLFHKTIRSKYAELNSMHAIHMDAVKNGDTALAQETSSLMEQYLEDRDKEVTYERFLRCISIDDPSGNPD</sequence>
<dbReference type="EMBL" id="KN840486">
    <property type="protein sequence ID" value="KIP08009.1"/>
    <property type="molecule type" value="Genomic_DNA"/>
</dbReference>
<feature type="domain" description="Fungal-type protein kinase" evidence="1">
    <location>
        <begin position="346"/>
        <end position="485"/>
    </location>
</feature>
<dbReference type="AlphaFoldDB" id="A0A0C3NS28"/>
<dbReference type="STRING" id="745531.A0A0C3NS28"/>
<dbReference type="Proteomes" id="UP000053257">
    <property type="component" value="Unassembled WGS sequence"/>
</dbReference>
<keyword evidence="3" id="KW-1185">Reference proteome</keyword>
<feature type="domain" description="Fungal-type protein kinase" evidence="1">
    <location>
        <begin position="158"/>
        <end position="319"/>
    </location>
</feature>
<evidence type="ECO:0000313" key="2">
    <source>
        <dbReference type="EMBL" id="KIP08009.1"/>
    </source>
</evidence>
<proteinExistence type="predicted"/>
<accession>A0A0C3NS28</accession>
<dbReference type="OrthoDB" id="2799233at2759"/>
<dbReference type="Gene3D" id="1.10.510.10">
    <property type="entry name" value="Transferase(Phosphotransferase) domain 1"/>
    <property type="match status" value="1"/>
</dbReference>
<dbReference type="HOGENOM" id="CLU_445576_0_0_1"/>
<gene>
    <name evidence="2" type="ORF">PHLGIDRAFT_393030</name>
</gene>
<dbReference type="SUPFAM" id="SSF56112">
    <property type="entry name" value="Protein kinase-like (PK-like)"/>
    <property type="match status" value="1"/>
</dbReference>
<protein>
    <recommendedName>
        <fullName evidence="1">Fungal-type protein kinase domain-containing protein</fullName>
    </recommendedName>
</protein>
<reference evidence="2 3" key="1">
    <citation type="journal article" date="2014" name="PLoS Genet.">
        <title>Analysis of the Phlebiopsis gigantea genome, transcriptome and secretome provides insight into its pioneer colonization strategies of wood.</title>
        <authorList>
            <person name="Hori C."/>
            <person name="Ishida T."/>
            <person name="Igarashi K."/>
            <person name="Samejima M."/>
            <person name="Suzuki H."/>
            <person name="Master E."/>
            <person name="Ferreira P."/>
            <person name="Ruiz-Duenas F.J."/>
            <person name="Held B."/>
            <person name="Canessa P."/>
            <person name="Larrondo L.F."/>
            <person name="Schmoll M."/>
            <person name="Druzhinina I.S."/>
            <person name="Kubicek C.P."/>
            <person name="Gaskell J.A."/>
            <person name="Kersten P."/>
            <person name="St John F."/>
            <person name="Glasner J."/>
            <person name="Sabat G."/>
            <person name="Splinter BonDurant S."/>
            <person name="Syed K."/>
            <person name="Yadav J."/>
            <person name="Mgbeahuruike A.C."/>
            <person name="Kovalchuk A."/>
            <person name="Asiegbu F.O."/>
            <person name="Lackner G."/>
            <person name="Hoffmeister D."/>
            <person name="Rencoret J."/>
            <person name="Gutierrez A."/>
            <person name="Sun H."/>
            <person name="Lindquist E."/>
            <person name="Barry K."/>
            <person name="Riley R."/>
            <person name="Grigoriev I.V."/>
            <person name="Henrissat B."/>
            <person name="Kues U."/>
            <person name="Berka R.M."/>
            <person name="Martinez A.T."/>
            <person name="Covert S.F."/>
            <person name="Blanchette R.A."/>
            <person name="Cullen D."/>
        </authorList>
    </citation>
    <scope>NUCLEOTIDE SEQUENCE [LARGE SCALE GENOMIC DNA]</scope>
    <source>
        <strain evidence="2 3">11061_1 CR5-6</strain>
    </source>
</reference>
<dbReference type="PANTHER" id="PTHR38248">
    <property type="entry name" value="FUNK1 6"/>
    <property type="match status" value="1"/>
</dbReference>
<organism evidence="2 3">
    <name type="scientific">Phlebiopsis gigantea (strain 11061_1 CR5-6)</name>
    <name type="common">White-rot fungus</name>
    <name type="synonym">Peniophora gigantea</name>
    <dbReference type="NCBI Taxonomy" id="745531"/>
    <lineage>
        <taxon>Eukaryota</taxon>
        <taxon>Fungi</taxon>
        <taxon>Dikarya</taxon>
        <taxon>Basidiomycota</taxon>
        <taxon>Agaricomycotina</taxon>
        <taxon>Agaricomycetes</taxon>
        <taxon>Polyporales</taxon>
        <taxon>Phanerochaetaceae</taxon>
        <taxon>Phlebiopsis</taxon>
    </lineage>
</organism>
<dbReference type="InterPro" id="IPR011009">
    <property type="entry name" value="Kinase-like_dom_sf"/>
</dbReference>
<evidence type="ECO:0000313" key="3">
    <source>
        <dbReference type="Proteomes" id="UP000053257"/>
    </source>
</evidence>
<dbReference type="PANTHER" id="PTHR38248:SF2">
    <property type="entry name" value="FUNK1 11"/>
    <property type="match status" value="1"/>
</dbReference>